<comment type="caution">
    <text evidence="2">The sequence shown here is derived from an EMBL/GenBank/DDBJ whole genome shotgun (WGS) entry which is preliminary data.</text>
</comment>
<keyword evidence="3" id="KW-1185">Reference proteome</keyword>
<dbReference type="PANTHER" id="PTHR32419">
    <property type="entry name" value="GLUTATHIONYL-HYDROQUINONE REDUCTASE"/>
    <property type="match status" value="1"/>
</dbReference>
<feature type="non-terminal residue" evidence="2">
    <location>
        <position position="1"/>
    </location>
</feature>
<protein>
    <submittedName>
        <fullName evidence="2">Glutathione S-transferase</fullName>
    </submittedName>
</protein>
<feature type="domain" description="GST C-terminal" evidence="1">
    <location>
        <begin position="162"/>
        <end position="302"/>
    </location>
</feature>
<evidence type="ECO:0000259" key="1">
    <source>
        <dbReference type="PROSITE" id="PS50405"/>
    </source>
</evidence>
<dbReference type="InterPro" id="IPR047047">
    <property type="entry name" value="GST_Omega-like_C"/>
</dbReference>
<sequence>LPRPISPSPAIETVLKEGAFVRPPTQFRSFISAEPGAVFPAEPGRYHLYVSYACPWAHRTLIVRKLKGLEDIIGATAVHPHLDLDKGWRFPTTDEKLGGELCGPDPLHDEVQELRDLYLKADPNYTGRYSVPVLWDTKTETIVNNESAEIVQMFNSAFDSLIDQEYQRVNLVLPLLKSSIDELIPWIYDDINNGVYKAGAARTQEAYESAVKTLFSALDRIEKHLSIGPYYFGDPISVVDIFLYVTLIRFDVVYVTLFKCNIRDIRNGYPAIHRWLRKLYWDVPVFKETTIFGQIKEHYYKSLTMINPSGIVPEGPQPHILEK</sequence>
<dbReference type="Gene3D" id="3.40.30.10">
    <property type="entry name" value="Glutaredoxin"/>
    <property type="match status" value="1"/>
</dbReference>
<dbReference type="SUPFAM" id="SSF52833">
    <property type="entry name" value="Thioredoxin-like"/>
    <property type="match status" value="1"/>
</dbReference>
<accession>A0ABR4FGS3</accession>
<evidence type="ECO:0000313" key="3">
    <source>
        <dbReference type="Proteomes" id="UP001610563"/>
    </source>
</evidence>
<name>A0ABR4FGS3_9EURO</name>
<proteinExistence type="predicted"/>
<evidence type="ECO:0000313" key="2">
    <source>
        <dbReference type="EMBL" id="KAL2782431.1"/>
    </source>
</evidence>
<reference evidence="2 3" key="1">
    <citation type="submission" date="2024-07" db="EMBL/GenBank/DDBJ databases">
        <title>Section-level genome sequencing and comparative genomics of Aspergillus sections Usti and Cavernicolus.</title>
        <authorList>
            <consortium name="Lawrence Berkeley National Laboratory"/>
            <person name="Nybo J.L."/>
            <person name="Vesth T.C."/>
            <person name="Theobald S."/>
            <person name="Frisvad J.C."/>
            <person name="Larsen T.O."/>
            <person name="Kjaerboelling I."/>
            <person name="Rothschild-Mancinelli K."/>
            <person name="Lyhne E.K."/>
            <person name="Kogle M.E."/>
            <person name="Barry K."/>
            <person name="Clum A."/>
            <person name="Na H."/>
            <person name="Ledsgaard L."/>
            <person name="Lin J."/>
            <person name="Lipzen A."/>
            <person name="Kuo A."/>
            <person name="Riley R."/>
            <person name="Mondo S."/>
            <person name="Labutti K."/>
            <person name="Haridas S."/>
            <person name="Pangalinan J."/>
            <person name="Salamov A.A."/>
            <person name="Simmons B.A."/>
            <person name="Magnuson J.K."/>
            <person name="Chen J."/>
            <person name="Drula E."/>
            <person name="Henrissat B."/>
            <person name="Wiebenga A."/>
            <person name="Lubbers R.J."/>
            <person name="Gomes A.C."/>
            <person name="Makela M.R."/>
            <person name="Stajich J."/>
            <person name="Grigoriev I.V."/>
            <person name="Mortensen U.H."/>
            <person name="De Vries R.P."/>
            <person name="Baker S.E."/>
            <person name="Andersen M.R."/>
        </authorList>
    </citation>
    <scope>NUCLEOTIDE SEQUENCE [LARGE SCALE GENOMIC DNA]</scope>
    <source>
        <strain evidence="2 3">CBS 209.92</strain>
    </source>
</reference>
<dbReference type="SFLD" id="SFLDG01206">
    <property type="entry name" value="Xi.1"/>
    <property type="match status" value="1"/>
</dbReference>
<dbReference type="InterPro" id="IPR036282">
    <property type="entry name" value="Glutathione-S-Trfase_C_sf"/>
</dbReference>
<dbReference type="CDD" id="cd03190">
    <property type="entry name" value="GST_C_Omega_like"/>
    <property type="match status" value="1"/>
</dbReference>
<dbReference type="EMBL" id="JBFTWV010000438">
    <property type="protein sequence ID" value="KAL2782431.1"/>
    <property type="molecule type" value="Genomic_DNA"/>
</dbReference>
<organism evidence="2 3">
    <name type="scientific">Aspergillus keveii</name>
    <dbReference type="NCBI Taxonomy" id="714993"/>
    <lineage>
        <taxon>Eukaryota</taxon>
        <taxon>Fungi</taxon>
        <taxon>Dikarya</taxon>
        <taxon>Ascomycota</taxon>
        <taxon>Pezizomycotina</taxon>
        <taxon>Eurotiomycetes</taxon>
        <taxon>Eurotiomycetidae</taxon>
        <taxon>Eurotiales</taxon>
        <taxon>Aspergillaceae</taxon>
        <taxon>Aspergillus</taxon>
        <taxon>Aspergillus subgen. Nidulantes</taxon>
    </lineage>
</organism>
<dbReference type="PIRSF" id="PIRSF015753">
    <property type="entry name" value="GST"/>
    <property type="match status" value="1"/>
</dbReference>
<dbReference type="Pfam" id="PF13409">
    <property type="entry name" value="GST_N_2"/>
    <property type="match status" value="1"/>
</dbReference>
<dbReference type="PANTHER" id="PTHR32419:SF6">
    <property type="entry name" value="GLUTATHIONE S-TRANSFERASE OMEGA-LIKE 1-RELATED"/>
    <property type="match status" value="1"/>
</dbReference>
<dbReference type="Gene3D" id="1.20.1050.10">
    <property type="match status" value="1"/>
</dbReference>
<dbReference type="Proteomes" id="UP001610563">
    <property type="component" value="Unassembled WGS sequence"/>
</dbReference>
<dbReference type="InterPro" id="IPR010987">
    <property type="entry name" value="Glutathione-S-Trfase_C-like"/>
</dbReference>
<dbReference type="SFLD" id="SFLDS00019">
    <property type="entry name" value="Glutathione_Transferase_(cytos"/>
    <property type="match status" value="1"/>
</dbReference>
<gene>
    <name evidence="2" type="ORF">BJX66DRAFT_320758</name>
</gene>
<dbReference type="SFLD" id="SFLDG01148">
    <property type="entry name" value="Xi_(cytGST)"/>
    <property type="match status" value="1"/>
</dbReference>
<dbReference type="InterPro" id="IPR004045">
    <property type="entry name" value="Glutathione_S-Trfase_N"/>
</dbReference>
<dbReference type="SUPFAM" id="SSF47616">
    <property type="entry name" value="GST C-terminal domain-like"/>
    <property type="match status" value="1"/>
</dbReference>
<dbReference type="InterPro" id="IPR040079">
    <property type="entry name" value="Glutathione_S-Trfase"/>
</dbReference>
<dbReference type="InterPro" id="IPR036249">
    <property type="entry name" value="Thioredoxin-like_sf"/>
</dbReference>
<dbReference type="Pfam" id="PF13410">
    <property type="entry name" value="GST_C_2"/>
    <property type="match status" value="1"/>
</dbReference>
<dbReference type="PROSITE" id="PS50405">
    <property type="entry name" value="GST_CTER"/>
    <property type="match status" value="1"/>
</dbReference>
<dbReference type="InterPro" id="IPR016639">
    <property type="entry name" value="GST_Omega/GSH"/>
</dbReference>